<keyword evidence="1" id="KW-0812">Transmembrane</keyword>
<gene>
    <name evidence="2" type="ORF">FZD47_10130</name>
</gene>
<proteinExistence type="predicted"/>
<accession>A0A5D4SP34</accession>
<dbReference type="EMBL" id="VTES01000003">
    <property type="protein sequence ID" value="TYS63862.1"/>
    <property type="molecule type" value="Genomic_DNA"/>
</dbReference>
<dbReference type="RefSeq" id="WP_148949749.1">
    <property type="nucleotide sequence ID" value="NZ_VTES01000003.1"/>
</dbReference>
<evidence type="ECO:0000313" key="2">
    <source>
        <dbReference type="EMBL" id="TYS63862.1"/>
    </source>
</evidence>
<sequence length="306" mass="32569">MYVSWGMLAGGLSGALSVFGGFAVFRLLKGSKLLSLVGLPRLFAFAAGTGAGAVAYSFLHGTLHYLFTGDSSLLKDAFTWESVLSNFTMGAVLGPLGAKLFRSIGPANLMKGPGNWIAGLTAKLLKKPFSRKLASQINKGVHIVKNSAIYSGATSLITSAFDAFSQWRQTGNVDWKKNGKRAAVVALLTIPLIGAGMFAGTKAKIFGDDAPVISRSIQNNDVHVSINKPKADGGDVKTDMDVPGFKEPVAGDSTGFFSNAYPELDGKPLEGKLVLEIPATNRNLADIEKYKQIAKEYGVVLRFMEE</sequence>
<protein>
    <submittedName>
        <fullName evidence="2">Uncharacterized protein</fullName>
    </submittedName>
</protein>
<organism evidence="2 3">
    <name type="scientific">Bacillus infantis</name>
    <dbReference type="NCBI Taxonomy" id="324767"/>
    <lineage>
        <taxon>Bacteria</taxon>
        <taxon>Bacillati</taxon>
        <taxon>Bacillota</taxon>
        <taxon>Bacilli</taxon>
        <taxon>Bacillales</taxon>
        <taxon>Bacillaceae</taxon>
        <taxon>Bacillus</taxon>
    </lineage>
</organism>
<dbReference type="Proteomes" id="UP000323732">
    <property type="component" value="Unassembled WGS sequence"/>
</dbReference>
<evidence type="ECO:0000313" key="3">
    <source>
        <dbReference type="Proteomes" id="UP000323732"/>
    </source>
</evidence>
<dbReference type="AlphaFoldDB" id="A0A5D4SP34"/>
<keyword evidence="1" id="KW-1133">Transmembrane helix</keyword>
<feature type="transmembrane region" description="Helical" evidence="1">
    <location>
        <begin position="182"/>
        <end position="200"/>
    </location>
</feature>
<keyword evidence="1" id="KW-0472">Membrane</keyword>
<name>A0A5D4SP34_9BACI</name>
<feature type="transmembrane region" description="Helical" evidence="1">
    <location>
        <begin position="40"/>
        <end position="63"/>
    </location>
</feature>
<comment type="caution">
    <text evidence="2">The sequence shown here is derived from an EMBL/GenBank/DDBJ whole genome shotgun (WGS) entry which is preliminary data.</text>
</comment>
<evidence type="ECO:0000256" key="1">
    <source>
        <dbReference type="SAM" id="Phobius"/>
    </source>
</evidence>
<feature type="transmembrane region" description="Helical" evidence="1">
    <location>
        <begin position="6"/>
        <end position="28"/>
    </location>
</feature>
<reference evidence="2 3" key="1">
    <citation type="submission" date="2019-08" db="EMBL/GenBank/DDBJ databases">
        <title>Bacillus genomes from the desert of Cuatro Cienegas, Coahuila.</title>
        <authorList>
            <person name="Olmedo-Alvarez G."/>
        </authorList>
    </citation>
    <scope>NUCLEOTIDE SEQUENCE [LARGE SCALE GENOMIC DNA]</scope>
    <source>
        <strain evidence="2 3">CH37_1T</strain>
    </source>
</reference>